<feature type="compositionally biased region" description="Low complexity" evidence="1">
    <location>
        <begin position="14"/>
        <end position="28"/>
    </location>
</feature>
<sequence length="91" mass="10012">MRSGHRDAPRSRFDLAAAAPAGAARGPRPAGGRGRLALRRDDLPGKTGISSANWRGIELRWEMERWVEGLQEGWGSLGDDLWGVGEWESEE</sequence>
<dbReference type="WBParaSite" id="L893_g7852.t1">
    <property type="protein sequence ID" value="L893_g7852.t1"/>
    <property type="gene ID" value="L893_g7852"/>
</dbReference>
<protein>
    <submittedName>
        <fullName evidence="3">Uncharacterized protein</fullName>
    </submittedName>
</protein>
<name>A0A1I8APX0_9BILA</name>
<evidence type="ECO:0000256" key="1">
    <source>
        <dbReference type="SAM" id="MobiDB-lite"/>
    </source>
</evidence>
<dbReference type="Proteomes" id="UP000095287">
    <property type="component" value="Unplaced"/>
</dbReference>
<proteinExistence type="predicted"/>
<feature type="region of interest" description="Disordered" evidence="1">
    <location>
        <begin position="1"/>
        <end position="42"/>
    </location>
</feature>
<evidence type="ECO:0000313" key="2">
    <source>
        <dbReference type="Proteomes" id="UP000095287"/>
    </source>
</evidence>
<accession>A0A1I8APX0</accession>
<reference evidence="3" key="1">
    <citation type="submission" date="2016-11" db="UniProtKB">
        <authorList>
            <consortium name="WormBaseParasite"/>
        </authorList>
    </citation>
    <scope>IDENTIFICATION</scope>
</reference>
<dbReference type="AlphaFoldDB" id="A0A1I8APX0"/>
<evidence type="ECO:0000313" key="3">
    <source>
        <dbReference type="WBParaSite" id="L893_g7852.t1"/>
    </source>
</evidence>
<keyword evidence="2" id="KW-1185">Reference proteome</keyword>
<feature type="compositionally biased region" description="Basic and acidic residues" evidence="1">
    <location>
        <begin position="1"/>
        <end position="13"/>
    </location>
</feature>
<organism evidence="2 3">
    <name type="scientific">Steinernema glaseri</name>
    <dbReference type="NCBI Taxonomy" id="37863"/>
    <lineage>
        <taxon>Eukaryota</taxon>
        <taxon>Metazoa</taxon>
        <taxon>Ecdysozoa</taxon>
        <taxon>Nematoda</taxon>
        <taxon>Chromadorea</taxon>
        <taxon>Rhabditida</taxon>
        <taxon>Tylenchina</taxon>
        <taxon>Panagrolaimomorpha</taxon>
        <taxon>Strongyloidoidea</taxon>
        <taxon>Steinernematidae</taxon>
        <taxon>Steinernema</taxon>
    </lineage>
</organism>